<reference evidence="2" key="1">
    <citation type="submission" date="2020-10" db="EMBL/GenBank/DDBJ databases">
        <title>Genome-based taxonomic classification of the species Anabaenopsis elenkinii.</title>
        <authorList>
            <person name="Delbaje E."/>
            <person name="Andreote A.P.D."/>
            <person name="Pellegrinetti T.A."/>
            <person name="Cruz R.B."/>
            <person name="Branco L.H.Z."/>
            <person name="Fiore M.F."/>
        </authorList>
    </citation>
    <scope>NUCLEOTIDE SEQUENCE [LARGE SCALE GENOMIC DNA]</scope>
    <source>
        <strain evidence="2">CCIBt3563</strain>
    </source>
</reference>
<name>A0A7S6U6Y8_9CYAN</name>
<accession>A0A7S6U6Y8</accession>
<evidence type="ECO:0000313" key="2">
    <source>
        <dbReference type="Proteomes" id="UP000593846"/>
    </source>
</evidence>
<proteinExistence type="predicted"/>
<keyword evidence="2" id="KW-1185">Reference proteome</keyword>
<dbReference type="Proteomes" id="UP000593846">
    <property type="component" value="Chromosome"/>
</dbReference>
<sequence>MVINLGNGYTDLTTEDKKLLSSATVSDIIGVTYGTYRYLGDGVSEVNLTQSDFTDTTLWQLVNPDIVTGVSRLIVDNRNVNQGDIVLVQYDAAEYGLYRYLGESATLDLTRQLYLDPTVWERLTASHGTDAVGKVTLETGQLVLDKSVIKTLTLQVINDVDVMTTGLTNINAGGAIALQEGGKLTVDKVTAGGNVRLQAAGNLTDNYTTDTPAVTTSGNNILLISGGVIASHTPDTPFRIDMTGEVRQLSAESTGNAYIRYLGEEALTVNQVNGSSDIKLEVPQTNLLLNTITAGGTVDLNIQGFILDNNKDAINISASAINIQSTTGFIGEHSNYLDVDVLNNGVVNVQSTGEEQGAIYLNSPYRNFRVGKVESNFDVGLRTTQSIIDTQEDTPDVIGRNITLDALGAIATADNFLEVNTNSLTEGKLIIASNSNAYVREISDDLYLERANVIGDADIRVLTGDLRVNEVTAGTLTLESSHGIFIPGSVTTQRDIKFISRSSRLPNYDNYLEVGLPDDLYLKDLQPDPFSLFLTGTITSLADNATLNLGFSDDVILRGNIDVRGENSNLNISTPGWVYVEGFLTAESQINILTTDRANSRGSSVYVHGTSRIRTTKAGSNITITGAKDVDILGSVVAGGEIGANGVTFAGNDSTIVVTAGEQLFLDTGLLASKSVTMNGGIAGSDDNGLGLLITPAGGAAAYGLSSNHSGGIITINSQGNMEVMGTLVAGGKLFQTFDDNGNLESQTIDWSGNYGAIKVNSLGQAFIGGNTVNKAGEPIQTGAYLFAHDLIEVNGGEHDSGTGTLIQAASELVTHAADSHIEVKSAQDVDIQGLLLPGGEVTTVRDRNGAYMGRYVSHFDGESTLRAIAGHQVRVGQTLQAGKQIDLIGGIDPIEPDPEDGSTNYSGRGMVVYGSSQILTWKPNSSINLHAAGRVDILAPGHGHEIAAADFYELATGVVSQDVTLRLQIDKVGFVVAADVTLLRSETENNREVADLVADLNAALVNATWTVVSSQGENAPEVNSIYTEFDQYDLWVKIREGRLVLTSSYAITLLSQGTINANLLGFSPLTSDVTSTLPYNIHAGEVGSQVTIGAPTGDNGKLYIAGKVLAHTAIHLNSGTSPDGVDIDLDGTGLLETVNGDINLNVGVYGVVKGDAIARGEENNINITASKTLELHGSLTAGNEINLIAGEEVVTGETSIHTFGTSRIDSKAVHIQGLNDVVIDSFIGDISYMEIINLQSLAGNLIIAPTSGRIVSYGQLTMGGENIINQGVVRSLGVDGDPNTIETLITTPGSITLDSDIISEGSLKVMAGESIHGYNSQIIIQTPGETLQLIQTNPTGAINLGRTVESNGIYQQQGIDLVSPSQIILQAAGEININSAARMLTSGNRSQIQVTGKTINIVGAILAGGSLTEEGDQTTWTGKGARIDLNATELVTFGGMGVTGGILTPRGGAAQATGDINITIAGGSGDLDLTMNSLSLIQTDPTARFSSTGTPRLNDSSATAINIQAQNRVETKGTIQAFHNGSDITINTGGLLLVDGYLVADDTLNLDGGTTPSGYGLIVNPVIFKDQQNRLVNSSNYFINQNGEYVDPAGEPVPLGDAPVEYDGELSQLTRISGGILDTAPGGTINMTSDSGIIFRGQVAPEVTSSIWGLPINSTVNPEKLFITSKNNAGDIFVDNQVRSLNLIHIQGKNIQLVDYQELNPKDAIRPNNALITTSGTGNQTLEPAVQIHATGEVLIARSKSPLERALVQSHHTIEIIADTLLIQGFVRNDNSPGDINIKVVTSAEINGIGTNGIVTAGNNLNITAGIDRQWSLDTLRGEISKSQLKGSQVLVYGTGSLNAPQGAVNILSGGPVTIAADATLATGQKLIGIPVLTQIPITKTINAGTKKVLATDDPNTPEDESKIAIEVVNWIPTTVTEQVGVDQVRVGSEFFTMNVTLNQDSYWNPETDSEKEYFVNQIDYFVDDLDWGVTGIPKTDAGFNELTTDQQDVVLEHLGYYRLFDFSFSNAKVDRNINGNPTRNDVYWNLIETSESYEMETAQGVTYRKEIIAGSDYKQVSQAGFYNAYDVATNPHNIATTIINIEVDGWNNIYLRVPTAISPDLQAILRTVSQNQSKLLNATNVNTFDGSNPIAYTPSYQWINQGAGVTATGEYVGYFWNEADAKYTQETSRYFFDNDGYPAAYTNQWDDWVPLGGYWMDNDDGSSMSYDEEEDVPTWGWRALTASDISVLNDVFGDGHDIEYYVDKNEFVHYPHNKYLSTANLNMWLEKYDEVQSTIIYTTRWGSGDDIGGFVRGRKKKEAINPQEDGPAHWSVNYVPETGTRYFNLDLRETVNFDVDPEWSVGDQSEPIQPAPYQLTRYTDLISANDNYINAIKYDTLTFTQQSTSTRAGQFGFEFEFPGNWVPLGGYWVDNDDGEAGISKYKNEEDVPTWDWRELTQSDKVVLNDAFGEGKGRETYTGHPFVNYPDVNLSTSTLNNWLGEYDQVESTIIWSFAFSSNGYDAKDKTGDDVGAFVRGRDYQPVEIKEDWLDYQYHWKSKYKPVFDSRLQTSWQWVSQQQNIYDGRPRYETWQTQVKDVSIKYENRYINVPITTEEIIWLTVRTTPETPKDYGEFYNSISAAKGITIEALGDVNIAGKLSTLNLDSNITITSDADVKIKGELPANRTAETTIAAPSILTAPNQVSITATNFDLTDISELRATGDTGTVMINTTNNISFAGVASAGTLGNVGGSVTLKAGNDIGIFGKITSNDSISAEAGGDISGNIATDIETASTGTISLSTETTGKIDLPSAWLQTGTFNAIAGTINNYLIDGEITLGGETYDYIQHGLIAADTINITTQGGITANLKAEDLNINNNGGKVDLTLDDNTPDTLSEVAITLTTNDTETEIKSAARLRLTDINTIGTGDIKISSVENITVEKLQIANQITIATAKDIILQHQPGDLSAITIQLTSEEFIPQNTNPIQANTLHVTTAQNDINLHTQVSNLSIQAGGVGDVNVTNVSSSLNLQDITINQGDFTLTTNGALIATLVEIINAPYAPTFTLTSNGDMTIGQINAGNYSQ</sequence>
<dbReference type="EMBL" id="CP063311">
    <property type="protein sequence ID" value="QOV24148.1"/>
    <property type="molecule type" value="Genomic_DNA"/>
</dbReference>
<organism evidence="1 2">
    <name type="scientific">Anabaenopsis elenkinii CCIBt3563</name>
    <dbReference type="NCBI Taxonomy" id="2779889"/>
    <lineage>
        <taxon>Bacteria</taxon>
        <taxon>Bacillati</taxon>
        <taxon>Cyanobacteriota</taxon>
        <taxon>Cyanophyceae</taxon>
        <taxon>Nostocales</taxon>
        <taxon>Nodulariaceae</taxon>
        <taxon>Anabaenopsis</taxon>
    </lineage>
</organism>
<evidence type="ECO:0000313" key="1">
    <source>
        <dbReference type="EMBL" id="QOV24148.1"/>
    </source>
</evidence>
<dbReference type="KEGG" id="aee:IM676_07840"/>
<dbReference type="RefSeq" id="WP_200989670.1">
    <property type="nucleotide sequence ID" value="NZ_CP063311.1"/>
</dbReference>
<gene>
    <name evidence="1" type="ORF">IM676_07840</name>
</gene>
<protein>
    <submittedName>
        <fullName evidence="1">Uncharacterized protein</fullName>
    </submittedName>
</protein>